<dbReference type="GO" id="GO:0005953">
    <property type="term" value="C:CAAX-protein geranylgeranyltransferase complex"/>
    <property type="evidence" value="ECO:0007669"/>
    <property type="project" value="TreeGrafter"/>
</dbReference>
<reference evidence="10" key="1">
    <citation type="submission" date="2020-01" db="EMBL/GenBank/DDBJ databases">
        <authorList>
            <consortium name="DOE Joint Genome Institute"/>
            <person name="Haridas S."/>
            <person name="Albert R."/>
            <person name="Binder M."/>
            <person name="Bloem J."/>
            <person name="Labutti K."/>
            <person name="Salamov A."/>
            <person name="Andreopoulos B."/>
            <person name="Baker S.E."/>
            <person name="Barry K."/>
            <person name="Bills G."/>
            <person name="Bluhm B.H."/>
            <person name="Cannon C."/>
            <person name="Castanera R."/>
            <person name="Culley D.E."/>
            <person name="Daum C."/>
            <person name="Ezra D."/>
            <person name="Gonzalez J.B."/>
            <person name="Henrissat B."/>
            <person name="Kuo A."/>
            <person name="Liang C."/>
            <person name="Lipzen A."/>
            <person name="Lutzoni F."/>
            <person name="Magnuson J."/>
            <person name="Mondo S."/>
            <person name="Nolan M."/>
            <person name="Ohm R."/>
            <person name="Pangilinan J."/>
            <person name="Park H.-J."/>
            <person name="Ramirez L."/>
            <person name="Alfaro M."/>
            <person name="Sun H."/>
            <person name="Tritt A."/>
            <person name="Yoshinaga Y."/>
            <person name="Zwiers L.-H."/>
            <person name="Turgeon B.G."/>
            <person name="Goodwin S.B."/>
            <person name="Spatafora J.W."/>
            <person name="Crous P.W."/>
            <person name="Grigoriev I.V."/>
        </authorList>
    </citation>
    <scope>NUCLEOTIDE SEQUENCE</scope>
    <source>
        <strain evidence="10">CBS 342.82</strain>
    </source>
</reference>
<evidence type="ECO:0000256" key="7">
    <source>
        <dbReference type="ARBA" id="ARBA00022833"/>
    </source>
</evidence>
<evidence type="ECO:0000256" key="4">
    <source>
        <dbReference type="ARBA" id="ARBA00022679"/>
    </source>
</evidence>
<reference evidence="10" key="2">
    <citation type="submission" date="2020-04" db="EMBL/GenBank/DDBJ databases">
        <authorList>
            <consortium name="NCBI Genome Project"/>
        </authorList>
    </citation>
    <scope>NUCLEOTIDE SEQUENCE</scope>
    <source>
        <strain evidence="10">CBS 342.82</strain>
    </source>
</reference>
<keyword evidence="7" id="KW-0862">Zinc</keyword>
<keyword evidence="3" id="KW-0637">Prenyltransferase</keyword>
<dbReference type="GO" id="GO:0004662">
    <property type="term" value="F:CAAX-protein geranylgeranyltransferase activity"/>
    <property type="evidence" value="ECO:0007669"/>
    <property type="project" value="TreeGrafter"/>
</dbReference>
<dbReference type="GO" id="GO:0046872">
    <property type="term" value="F:metal ion binding"/>
    <property type="evidence" value="ECO:0007669"/>
    <property type="project" value="UniProtKB-KW"/>
</dbReference>
<keyword evidence="6" id="KW-0677">Repeat</keyword>
<proteinExistence type="inferred from homology"/>
<dbReference type="InterPro" id="IPR045089">
    <property type="entry name" value="PGGT1B-like"/>
</dbReference>
<dbReference type="Pfam" id="PF00432">
    <property type="entry name" value="Prenyltrans"/>
    <property type="match status" value="1"/>
</dbReference>
<dbReference type="GeneID" id="54358967"/>
<gene>
    <name evidence="10" type="ORF">K489DRAFT_316466</name>
</gene>
<protein>
    <submittedName>
        <fullName evidence="10">Terpenoid cyclases/Protein prenyltransferase</fullName>
    </submittedName>
</protein>
<dbReference type="InterPro" id="IPR008930">
    <property type="entry name" value="Terpenoid_cyclase/PrenylTrfase"/>
</dbReference>
<keyword evidence="4" id="KW-0808">Transferase</keyword>
<keyword evidence="5" id="KW-0479">Metal-binding</keyword>
<dbReference type="Gene3D" id="1.50.10.20">
    <property type="match status" value="1"/>
</dbReference>
<dbReference type="PANTHER" id="PTHR11774">
    <property type="entry name" value="GERANYLGERANYL TRANSFERASE TYPE BETA SUBUNIT"/>
    <property type="match status" value="1"/>
</dbReference>
<evidence type="ECO:0000313" key="10">
    <source>
        <dbReference type="RefSeq" id="XP_033461412.1"/>
    </source>
</evidence>
<feature type="domain" description="Prenyltransferase alpha-alpha toroid" evidence="8">
    <location>
        <begin position="1"/>
        <end position="414"/>
    </location>
</feature>
<evidence type="ECO:0000256" key="2">
    <source>
        <dbReference type="ARBA" id="ARBA00010497"/>
    </source>
</evidence>
<evidence type="ECO:0000256" key="5">
    <source>
        <dbReference type="ARBA" id="ARBA00022723"/>
    </source>
</evidence>
<sequence length="427" mass="47650">LNQPRHVKYWLRNLKTLLPRHYTGNESNRMYLGFFILSALDLLSAYEPSTDPQERQDHVNWIYRCQHPQGGFRMWPGTNFEHRASPENAKWDPANMPATYFALATLLILGDDFQRVRRKETLDWLQRMQRQDGSFGETLVDGTIEGGRDPRYGYCAMGIRYILRGGARQDPLHINGEVVGDVDVDAFVRCINAAVAYDGGIADEKFHEPHAGYTYCALGALDLVDRLQKADSNGLSSEPGQEKIMLDPTRTLHWLVFEQTDWIDPDEDDPNDVIAVDSRSPALLQAASSSMSQNPEPLHQSAATSTFTPVHSSSNSISMPVCAAGFCGRPHKPADTCYAWWVCGSLHILPGGAELYNRPALRQYLLDKTQHPVLGGFSKFPGDPPDLYHSYLGLAAFALERNGVVKEIDAGMCISAEARVRVGGLWL</sequence>
<accession>A0A6J3M8J1</accession>
<feature type="non-terminal residue" evidence="10">
    <location>
        <position position="1"/>
    </location>
</feature>
<evidence type="ECO:0000256" key="6">
    <source>
        <dbReference type="ARBA" id="ARBA00022737"/>
    </source>
</evidence>
<dbReference type="InterPro" id="IPR001330">
    <property type="entry name" value="Prenyltrans"/>
</dbReference>
<dbReference type="Proteomes" id="UP000504637">
    <property type="component" value="Unplaced"/>
</dbReference>
<evidence type="ECO:0000313" key="9">
    <source>
        <dbReference type="Proteomes" id="UP000504637"/>
    </source>
</evidence>
<name>A0A6J3M8J1_9PEZI</name>
<comment type="similarity">
    <text evidence="2">Belongs to the protein prenyltransferase subunit beta family.</text>
</comment>
<keyword evidence="9" id="KW-1185">Reference proteome</keyword>
<evidence type="ECO:0000256" key="3">
    <source>
        <dbReference type="ARBA" id="ARBA00022602"/>
    </source>
</evidence>
<evidence type="ECO:0000256" key="1">
    <source>
        <dbReference type="ARBA" id="ARBA00001947"/>
    </source>
</evidence>
<comment type="cofactor">
    <cofactor evidence="1">
        <name>Zn(2+)</name>
        <dbReference type="ChEBI" id="CHEBI:29105"/>
    </cofactor>
</comment>
<dbReference type="AlphaFoldDB" id="A0A6J3M8J1"/>
<evidence type="ECO:0000259" key="8">
    <source>
        <dbReference type="Pfam" id="PF00432"/>
    </source>
</evidence>
<reference evidence="10" key="3">
    <citation type="submission" date="2025-08" db="UniProtKB">
        <authorList>
            <consortium name="RefSeq"/>
        </authorList>
    </citation>
    <scope>IDENTIFICATION</scope>
    <source>
        <strain evidence="10">CBS 342.82</strain>
    </source>
</reference>
<organism evidence="10">
    <name type="scientific">Dissoconium aciculare CBS 342.82</name>
    <dbReference type="NCBI Taxonomy" id="1314786"/>
    <lineage>
        <taxon>Eukaryota</taxon>
        <taxon>Fungi</taxon>
        <taxon>Dikarya</taxon>
        <taxon>Ascomycota</taxon>
        <taxon>Pezizomycotina</taxon>
        <taxon>Dothideomycetes</taxon>
        <taxon>Dothideomycetidae</taxon>
        <taxon>Mycosphaerellales</taxon>
        <taxon>Dissoconiaceae</taxon>
        <taxon>Dissoconium</taxon>
    </lineage>
</organism>
<dbReference type="SUPFAM" id="SSF48239">
    <property type="entry name" value="Terpenoid cyclases/Protein prenyltransferases"/>
    <property type="match status" value="1"/>
</dbReference>
<dbReference type="OrthoDB" id="24893at2759"/>
<dbReference type="PANTHER" id="PTHR11774:SF4">
    <property type="entry name" value="GERANYLGERANYL TRANSFERASE TYPE-1 SUBUNIT BETA"/>
    <property type="match status" value="1"/>
</dbReference>
<dbReference type="RefSeq" id="XP_033461412.1">
    <property type="nucleotide sequence ID" value="XM_033601167.1"/>
</dbReference>